<dbReference type="EMBL" id="LR796187">
    <property type="protein sequence ID" value="CAB4125400.1"/>
    <property type="molecule type" value="Genomic_DNA"/>
</dbReference>
<dbReference type="EMBL" id="LR798231">
    <property type="protein sequence ID" value="CAB5208490.1"/>
    <property type="molecule type" value="Genomic_DNA"/>
</dbReference>
<protein>
    <submittedName>
        <fullName evidence="1">Uncharacterized protein</fullName>
    </submittedName>
</protein>
<proteinExistence type="predicted"/>
<evidence type="ECO:0000313" key="2">
    <source>
        <dbReference type="EMBL" id="CAB5208490.1"/>
    </source>
</evidence>
<sequence>MFTLSLATLRYPRELCYLMERQGVKYYTYTFQTNDAVIKYGKAADNEWQFGTWGNRIYRQAGGIPGWNGNELSDTSAVKMNVQLREHFPNVTRDQVVITIYDYTSELEDLDQSEIDRILLNEEDALVKKHTEVYGSPPKLNIQKTRTRTKPLFDNLFEVA</sequence>
<evidence type="ECO:0000313" key="1">
    <source>
        <dbReference type="EMBL" id="CAB4125400.1"/>
    </source>
</evidence>
<gene>
    <name evidence="2" type="ORF">UFOVP181_46</name>
    <name evidence="1" type="ORF">UFOVP57_116</name>
</gene>
<reference evidence="1" key="1">
    <citation type="submission" date="2020-04" db="EMBL/GenBank/DDBJ databases">
        <authorList>
            <person name="Chiriac C."/>
            <person name="Salcher M."/>
            <person name="Ghai R."/>
            <person name="Kavagutti S V."/>
        </authorList>
    </citation>
    <scope>NUCLEOTIDE SEQUENCE</scope>
</reference>
<organism evidence="1">
    <name type="scientific">uncultured Caudovirales phage</name>
    <dbReference type="NCBI Taxonomy" id="2100421"/>
    <lineage>
        <taxon>Viruses</taxon>
        <taxon>Duplodnaviria</taxon>
        <taxon>Heunggongvirae</taxon>
        <taxon>Uroviricota</taxon>
        <taxon>Caudoviricetes</taxon>
        <taxon>Peduoviridae</taxon>
        <taxon>Maltschvirus</taxon>
        <taxon>Maltschvirus maltsch</taxon>
    </lineage>
</organism>
<name>A0A6J5KZ57_9CAUD</name>
<accession>A0A6J5KZ57</accession>